<dbReference type="SUPFAM" id="SSF51735">
    <property type="entry name" value="NAD(P)-binding Rossmann-fold domains"/>
    <property type="match status" value="1"/>
</dbReference>
<gene>
    <name evidence="5" type="ORF">A5N68_07995</name>
    <name evidence="3" type="ORF">GS453_21180</name>
    <name evidence="4" type="ORF">GS551_07800</name>
</gene>
<protein>
    <submittedName>
        <fullName evidence="4 5">Oxidoreductase</fullName>
    </submittedName>
</protein>
<evidence type="ECO:0000313" key="6">
    <source>
        <dbReference type="Proteomes" id="UP000193518"/>
    </source>
</evidence>
<evidence type="ECO:0000313" key="4">
    <source>
        <dbReference type="EMBL" id="MBM4714108.1"/>
    </source>
</evidence>
<dbReference type="Proteomes" id="UP000738270">
    <property type="component" value="Unassembled WGS sequence"/>
</dbReference>
<sequence length="265" mass="27624">MSLGKEPPIVNREKLGTLFDLTGRTAVVTGGTRGIGLALAEAYVSAGANVVVASRKPEACAKIEQHLRNLGGNAIGVPTHLGELDDLTTLVDRAVGEFGGIDILVNAAANPLTQPLGRFTADAWSKSYDVNLRGPVFLTQAALPHLEASAHAAVLNVVSVGAFMFSPRVAMYAAGKSALLSFTRSMAAEFAPRGIRVNALAPGSVDTDMVRNNPPEAIEAMREMSLQKRIAEPDEMVGPALLLTSDAGSYITGQVIIADGGAVVH</sequence>
<dbReference type="CDD" id="cd05233">
    <property type="entry name" value="SDR_c"/>
    <property type="match status" value="1"/>
</dbReference>
<dbReference type="EMBL" id="LWIC01000003">
    <property type="protein sequence ID" value="ORM28078.1"/>
    <property type="molecule type" value="Genomic_DNA"/>
</dbReference>
<proteinExistence type="inferred from homology"/>
<dbReference type="GO" id="GO:0016491">
    <property type="term" value="F:oxidoreductase activity"/>
    <property type="evidence" value="ECO:0007669"/>
    <property type="project" value="UniProtKB-KW"/>
</dbReference>
<dbReference type="PROSITE" id="PS00061">
    <property type="entry name" value="ADH_SHORT"/>
    <property type="match status" value="1"/>
</dbReference>
<dbReference type="InterPro" id="IPR020904">
    <property type="entry name" value="Sc_DH/Rdtase_CS"/>
</dbReference>
<dbReference type="Proteomes" id="UP000193518">
    <property type="component" value="Unassembled WGS sequence"/>
</dbReference>
<dbReference type="PANTHER" id="PTHR43943:SF2">
    <property type="entry name" value="DEHYDROGENASE_REDUCTASE 4"/>
    <property type="match status" value="1"/>
</dbReference>
<evidence type="ECO:0000313" key="3">
    <source>
        <dbReference type="EMBL" id="MBM4629213.1"/>
    </source>
</evidence>
<dbReference type="PRINTS" id="PR00080">
    <property type="entry name" value="SDRFAMILY"/>
</dbReference>
<dbReference type="Gene3D" id="3.40.50.720">
    <property type="entry name" value="NAD(P)-binding Rossmann-like Domain"/>
    <property type="match status" value="1"/>
</dbReference>
<evidence type="ECO:0000256" key="2">
    <source>
        <dbReference type="ARBA" id="ARBA00023002"/>
    </source>
</evidence>
<reference evidence="4" key="2">
    <citation type="submission" date="2019-11" db="EMBL/GenBank/DDBJ databases">
        <title>Spread of Macrolides and rifampicin resistant Rhodococcus equi in clinical isolates in the USA.</title>
        <authorList>
            <person name="Alvarez-Narvaez S."/>
            <person name="Huber L."/>
            <person name="Cohen N.D."/>
            <person name="Slovis N."/>
            <person name="Greiter M."/>
            <person name="Giguere S."/>
            <person name="Hart K."/>
        </authorList>
    </citation>
    <scope>NUCLEOTIDE SEQUENCE</scope>
    <source>
        <strain evidence="3">Lh_38</strain>
        <strain evidence="4">Lh_5</strain>
    </source>
</reference>
<dbReference type="PANTHER" id="PTHR43943">
    <property type="entry name" value="DEHYDROGENASE/REDUCTASE (SDR FAMILY) MEMBER 4"/>
    <property type="match status" value="1"/>
</dbReference>
<evidence type="ECO:0000313" key="5">
    <source>
        <dbReference type="EMBL" id="ORM28078.1"/>
    </source>
</evidence>
<dbReference type="AlphaFoldDB" id="A0AAE2W594"/>
<accession>A0AAE2W594</accession>
<comment type="caution">
    <text evidence="4">The sequence shown here is derived from an EMBL/GenBank/DDBJ whole genome shotgun (WGS) entry which is preliminary data.</text>
</comment>
<dbReference type="EMBL" id="WUYC01000001">
    <property type="protein sequence ID" value="MBM4714108.1"/>
    <property type="molecule type" value="Genomic_DNA"/>
</dbReference>
<dbReference type="PRINTS" id="PR00081">
    <property type="entry name" value="GDHRDH"/>
</dbReference>
<keyword evidence="2" id="KW-0560">Oxidoreductase</keyword>
<dbReference type="Pfam" id="PF13561">
    <property type="entry name" value="adh_short_C2"/>
    <property type="match status" value="1"/>
</dbReference>
<dbReference type="InterPro" id="IPR002347">
    <property type="entry name" value="SDR_fam"/>
</dbReference>
<dbReference type="InterPro" id="IPR036291">
    <property type="entry name" value="NAD(P)-bd_dom_sf"/>
</dbReference>
<evidence type="ECO:0000313" key="7">
    <source>
        <dbReference type="Proteomes" id="UP000706122"/>
    </source>
</evidence>
<comment type="similarity">
    <text evidence="1">Belongs to the short-chain dehydrogenases/reductases (SDR) family.</text>
</comment>
<dbReference type="EMBL" id="WUXD01000063">
    <property type="protein sequence ID" value="MBM4629213.1"/>
    <property type="molecule type" value="Genomic_DNA"/>
</dbReference>
<reference evidence="5 6" key="1">
    <citation type="journal article" date="2016" name="Genome Biol. Evol.">
        <title>Pangenome and Phylogenomic Analysis of the Pathogenic Actinobacterium Rhodococcus equi.</title>
        <authorList>
            <person name="Anastasi E."/>
            <person name="MacArthur I."/>
            <person name="Scortti M."/>
            <person name="Alvarez S."/>
            <person name="Giguere S."/>
            <person name="Vazquez-Boland J.A."/>
        </authorList>
    </citation>
    <scope>NUCLEOTIDE SEQUENCE [LARGE SCALE GENOMIC DNA]</scope>
    <source>
        <strain evidence="5 6">PAM1271</strain>
    </source>
</reference>
<name>A0AAE2W594_RHOHA</name>
<organism evidence="4 7">
    <name type="scientific">Rhodococcus hoagii</name>
    <name type="common">Corynebacterium equii</name>
    <dbReference type="NCBI Taxonomy" id="43767"/>
    <lineage>
        <taxon>Bacteria</taxon>
        <taxon>Bacillati</taxon>
        <taxon>Actinomycetota</taxon>
        <taxon>Actinomycetes</taxon>
        <taxon>Mycobacteriales</taxon>
        <taxon>Nocardiaceae</taxon>
        <taxon>Prescottella</taxon>
    </lineage>
</organism>
<evidence type="ECO:0000256" key="1">
    <source>
        <dbReference type="ARBA" id="ARBA00006484"/>
    </source>
</evidence>
<dbReference type="FunFam" id="3.40.50.720:FF:000084">
    <property type="entry name" value="Short-chain dehydrogenase reductase"/>
    <property type="match status" value="1"/>
</dbReference>
<dbReference type="Proteomes" id="UP000706122">
    <property type="component" value="Unassembled WGS sequence"/>
</dbReference>